<feature type="chain" id="PRO_5002807973" evidence="1">
    <location>
        <begin position="20"/>
        <end position="699"/>
    </location>
</feature>
<dbReference type="EMBL" id="CH916366">
    <property type="protein sequence ID" value="EDV96143.1"/>
    <property type="molecule type" value="Genomic_DNA"/>
</dbReference>
<evidence type="ECO:0000313" key="2">
    <source>
        <dbReference type="EMBL" id="EDV96143.1"/>
    </source>
</evidence>
<evidence type="ECO:0000313" key="3">
    <source>
        <dbReference type="Proteomes" id="UP000001070"/>
    </source>
</evidence>
<evidence type="ECO:0000256" key="1">
    <source>
        <dbReference type="SAM" id="SignalP"/>
    </source>
</evidence>
<accession>B4J372</accession>
<dbReference type="PhylomeDB" id="B4J372"/>
<proteinExistence type="predicted"/>
<organism evidence="3">
    <name type="scientific">Drosophila grimshawi</name>
    <name type="common">Hawaiian fruit fly</name>
    <name type="synonym">Idiomyia grimshawi</name>
    <dbReference type="NCBI Taxonomy" id="7222"/>
    <lineage>
        <taxon>Eukaryota</taxon>
        <taxon>Metazoa</taxon>
        <taxon>Ecdysozoa</taxon>
        <taxon>Arthropoda</taxon>
        <taxon>Hexapoda</taxon>
        <taxon>Insecta</taxon>
        <taxon>Pterygota</taxon>
        <taxon>Neoptera</taxon>
        <taxon>Endopterygota</taxon>
        <taxon>Diptera</taxon>
        <taxon>Brachycera</taxon>
        <taxon>Muscomorpha</taxon>
        <taxon>Ephydroidea</taxon>
        <taxon>Drosophilidae</taxon>
        <taxon>Drosophila</taxon>
        <taxon>Hawaiian Drosophila</taxon>
    </lineage>
</organism>
<dbReference type="HOGENOM" id="CLU_407839_0_0_1"/>
<feature type="signal peptide" evidence="1">
    <location>
        <begin position="1"/>
        <end position="19"/>
    </location>
</feature>
<gene>
    <name evidence="2" type="primary">Dgri\GH16096</name>
    <name evidence="2" type="ORF">Dgri_GH16096</name>
</gene>
<dbReference type="PANTHER" id="PTHR46497:SF1">
    <property type="entry name" value="THIOREDOXIN DOMAIN-CONTAINING PROTEIN 11"/>
    <property type="match status" value="1"/>
</dbReference>
<protein>
    <submittedName>
        <fullName evidence="2">GH16096</fullName>
    </submittedName>
</protein>
<dbReference type="Proteomes" id="UP000001070">
    <property type="component" value="Unassembled WGS sequence"/>
</dbReference>
<dbReference type="SMR" id="B4J372"/>
<dbReference type="OMA" id="DFIRQFY"/>
<dbReference type="eggNOG" id="KOG0190">
    <property type="taxonomic scope" value="Eukaryota"/>
</dbReference>
<dbReference type="PANTHER" id="PTHR46497">
    <property type="entry name" value="THIOREDOXIN DOMAIN-CONTAINING PROTEIN 11"/>
    <property type="match status" value="1"/>
</dbReference>
<dbReference type="AlphaFoldDB" id="B4J372"/>
<dbReference type="STRING" id="7222.B4J372"/>
<dbReference type="KEGG" id="dgr:6557485"/>
<dbReference type="InParanoid" id="B4J372"/>
<dbReference type="SUPFAM" id="SSF52833">
    <property type="entry name" value="Thioredoxin-like"/>
    <property type="match status" value="2"/>
</dbReference>
<dbReference type="OrthoDB" id="1910803at2759"/>
<reference evidence="2 3" key="1">
    <citation type="journal article" date="2007" name="Nature">
        <title>Evolution of genes and genomes on the Drosophila phylogeny.</title>
        <authorList>
            <consortium name="Drosophila 12 Genomes Consortium"/>
            <person name="Clark A.G."/>
            <person name="Eisen M.B."/>
            <person name="Smith D.R."/>
            <person name="Bergman C.M."/>
            <person name="Oliver B."/>
            <person name="Markow T.A."/>
            <person name="Kaufman T.C."/>
            <person name="Kellis M."/>
            <person name="Gelbart W."/>
            <person name="Iyer V.N."/>
            <person name="Pollard D.A."/>
            <person name="Sackton T.B."/>
            <person name="Larracuente A.M."/>
            <person name="Singh N.D."/>
            <person name="Abad J.P."/>
            <person name="Abt D.N."/>
            <person name="Adryan B."/>
            <person name="Aguade M."/>
            <person name="Akashi H."/>
            <person name="Anderson W.W."/>
            <person name="Aquadro C.F."/>
            <person name="Ardell D.H."/>
            <person name="Arguello R."/>
            <person name="Artieri C.G."/>
            <person name="Barbash D.A."/>
            <person name="Barker D."/>
            <person name="Barsanti P."/>
            <person name="Batterham P."/>
            <person name="Batzoglou S."/>
            <person name="Begun D."/>
            <person name="Bhutkar A."/>
            <person name="Blanco E."/>
            <person name="Bosak S.A."/>
            <person name="Bradley R.K."/>
            <person name="Brand A.D."/>
            <person name="Brent M.R."/>
            <person name="Brooks A.N."/>
            <person name="Brown R.H."/>
            <person name="Butlin R.K."/>
            <person name="Caggese C."/>
            <person name="Calvi B.R."/>
            <person name="Bernardo de Carvalho A."/>
            <person name="Caspi A."/>
            <person name="Castrezana S."/>
            <person name="Celniker S.E."/>
            <person name="Chang J.L."/>
            <person name="Chapple C."/>
            <person name="Chatterji S."/>
            <person name="Chinwalla A."/>
            <person name="Civetta A."/>
            <person name="Clifton S.W."/>
            <person name="Comeron J.M."/>
            <person name="Costello J.C."/>
            <person name="Coyne J.A."/>
            <person name="Daub J."/>
            <person name="David R.G."/>
            <person name="Delcher A.L."/>
            <person name="Delehaunty K."/>
            <person name="Do C.B."/>
            <person name="Ebling H."/>
            <person name="Edwards K."/>
            <person name="Eickbush T."/>
            <person name="Evans J.D."/>
            <person name="Filipski A."/>
            <person name="Findeiss S."/>
            <person name="Freyhult E."/>
            <person name="Fulton L."/>
            <person name="Fulton R."/>
            <person name="Garcia A.C."/>
            <person name="Gardiner A."/>
            <person name="Garfield D.A."/>
            <person name="Garvin B.E."/>
            <person name="Gibson G."/>
            <person name="Gilbert D."/>
            <person name="Gnerre S."/>
            <person name="Godfrey J."/>
            <person name="Good R."/>
            <person name="Gotea V."/>
            <person name="Gravely B."/>
            <person name="Greenberg A.J."/>
            <person name="Griffiths-Jones S."/>
            <person name="Gross S."/>
            <person name="Guigo R."/>
            <person name="Gustafson E.A."/>
            <person name="Haerty W."/>
            <person name="Hahn M.W."/>
            <person name="Halligan D.L."/>
            <person name="Halpern A.L."/>
            <person name="Halter G.M."/>
            <person name="Han M.V."/>
            <person name="Heger A."/>
            <person name="Hillier L."/>
            <person name="Hinrichs A.S."/>
            <person name="Holmes I."/>
            <person name="Hoskins R.A."/>
            <person name="Hubisz M.J."/>
            <person name="Hultmark D."/>
            <person name="Huntley M.A."/>
            <person name="Jaffe D.B."/>
            <person name="Jagadeeshan S."/>
            <person name="Jeck W.R."/>
            <person name="Johnson J."/>
            <person name="Jones C.D."/>
            <person name="Jordan W.C."/>
            <person name="Karpen G.H."/>
            <person name="Kataoka E."/>
            <person name="Keightley P.D."/>
            <person name="Kheradpour P."/>
            <person name="Kirkness E.F."/>
            <person name="Koerich L.B."/>
            <person name="Kristiansen K."/>
            <person name="Kudrna D."/>
            <person name="Kulathinal R.J."/>
            <person name="Kumar S."/>
            <person name="Kwok R."/>
            <person name="Lander E."/>
            <person name="Langley C.H."/>
            <person name="Lapoint R."/>
            <person name="Lazzaro B.P."/>
            <person name="Lee S.J."/>
            <person name="Levesque L."/>
            <person name="Li R."/>
            <person name="Lin C.F."/>
            <person name="Lin M.F."/>
            <person name="Lindblad-Toh K."/>
            <person name="Llopart A."/>
            <person name="Long M."/>
            <person name="Low L."/>
            <person name="Lozovsky E."/>
            <person name="Lu J."/>
            <person name="Luo M."/>
            <person name="Machado C.A."/>
            <person name="Makalowski W."/>
            <person name="Marzo M."/>
            <person name="Matsuda M."/>
            <person name="Matzkin L."/>
            <person name="McAllister B."/>
            <person name="McBride C.S."/>
            <person name="McKernan B."/>
            <person name="McKernan K."/>
            <person name="Mendez-Lago M."/>
            <person name="Minx P."/>
            <person name="Mollenhauer M.U."/>
            <person name="Montooth K."/>
            <person name="Mount S.M."/>
            <person name="Mu X."/>
            <person name="Myers E."/>
            <person name="Negre B."/>
            <person name="Newfeld S."/>
            <person name="Nielsen R."/>
            <person name="Noor M.A."/>
            <person name="O'Grady P."/>
            <person name="Pachter L."/>
            <person name="Papaceit M."/>
            <person name="Parisi M.J."/>
            <person name="Parisi M."/>
            <person name="Parts L."/>
            <person name="Pedersen J.S."/>
            <person name="Pesole G."/>
            <person name="Phillippy A.M."/>
            <person name="Ponting C.P."/>
            <person name="Pop M."/>
            <person name="Porcelli D."/>
            <person name="Powell J.R."/>
            <person name="Prohaska S."/>
            <person name="Pruitt K."/>
            <person name="Puig M."/>
            <person name="Quesneville H."/>
            <person name="Ram K.R."/>
            <person name="Rand D."/>
            <person name="Rasmussen M.D."/>
            <person name="Reed L.K."/>
            <person name="Reenan R."/>
            <person name="Reily A."/>
            <person name="Remington K.A."/>
            <person name="Rieger T.T."/>
            <person name="Ritchie M.G."/>
            <person name="Robin C."/>
            <person name="Rogers Y.H."/>
            <person name="Rohde C."/>
            <person name="Rozas J."/>
            <person name="Rubenfield M.J."/>
            <person name="Ruiz A."/>
            <person name="Russo S."/>
            <person name="Salzberg S.L."/>
            <person name="Sanchez-Gracia A."/>
            <person name="Saranga D.J."/>
            <person name="Sato H."/>
            <person name="Schaeffer S.W."/>
            <person name="Schatz M.C."/>
            <person name="Schlenke T."/>
            <person name="Schwartz R."/>
            <person name="Segarra C."/>
            <person name="Singh R.S."/>
            <person name="Sirot L."/>
            <person name="Sirota M."/>
            <person name="Sisneros N.B."/>
            <person name="Smith C.D."/>
            <person name="Smith T.F."/>
            <person name="Spieth J."/>
            <person name="Stage D.E."/>
            <person name="Stark A."/>
            <person name="Stephan W."/>
            <person name="Strausberg R.L."/>
            <person name="Strempel S."/>
            <person name="Sturgill D."/>
            <person name="Sutton G."/>
            <person name="Sutton G.G."/>
            <person name="Tao W."/>
            <person name="Teichmann S."/>
            <person name="Tobari Y.N."/>
            <person name="Tomimura Y."/>
            <person name="Tsolas J.M."/>
            <person name="Valente V.L."/>
            <person name="Venter E."/>
            <person name="Venter J.C."/>
            <person name="Vicario S."/>
            <person name="Vieira F.G."/>
            <person name="Vilella A.J."/>
            <person name="Villasante A."/>
            <person name="Walenz B."/>
            <person name="Wang J."/>
            <person name="Wasserman M."/>
            <person name="Watts T."/>
            <person name="Wilson D."/>
            <person name="Wilson R.K."/>
            <person name="Wing R.A."/>
            <person name="Wolfner M.F."/>
            <person name="Wong A."/>
            <person name="Wong G.K."/>
            <person name="Wu C.I."/>
            <person name="Wu G."/>
            <person name="Yamamoto D."/>
            <person name="Yang H.P."/>
            <person name="Yang S.P."/>
            <person name="Yorke J.A."/>
            <person name="Yoshida K."/>
            <person name="Zdobnov E."/>
            <person name="Zhang P."/>
            <person name="Zhang Y."/>
            <person name="Zimin A.V."/>
            <person name="Baldwin J."/>
            <person name="Abdouelleil A."/>
            <person name="Abdulkadir J."/>
            <person name="Abebe A."/>
            <person name="Abera B."/>
            <person name="Abreu J."/>
            <person name="Acer S.C."/>
            <person name="Aftuck L."/>
            <person name="Alexander A."/>
            <person name="An P."/>
            <person name="Anderson E."/>
            <person name="Anderson S."/>
            <person name="Arachi H."/>
            <person name="Azer M."/>
            <person name="Bachantsang P."/>
            <person name="Barry A."/>
            <person name="Bayul T."/>
            <person name="Berlin A."/>
            <person name="Bessette D."/>
            <person name="Bloom T."/>
            <person name="Blye J."/>
            <person name="Boguslavskiy L."/>
            <person name="Bonnet C."/>
            <person name="Boukhgalter B."/>
            <person name="Bourzgui I."/>
            <person name="Brown A."/>
            <person name="Cahill P."/>
            <person name="Channer S."/>
            <person name="Cheshatsang Y."/>
            <person name="Chuda L."/>
            <person name="Citroen M."/>
            <person name="Collymore A."/>
            <person name="Cooke P."/>
            <person name="Costello M."/>
            <person name="D'Aco K."/>
            <person name="Daza R."/>
            <person name="De Haan G."/>
            <person name="DeGray S."/>
            <person name="DeMaso C."/>
            <person name="Dhargay N."/>
            <person name="Dooley K."/>
            <person name="Dooley E."/>
            <person name="Doricent M."/>
            <person name="Dorje P."/>
            <person name="Dorjee K."/>
            <person name="Dupes A."/>
            <person name="Elong R."/>
            <person name="Falk J."/>
            <person name="Farina A."/>
            <person name="Faro S."/>
            <person name="Ferguson D."/>
            <person name="Fisher S."/>
            <person name="Foley C.D."/>
            <person name="Franke A."/>
            <person name="Friedrich D."/>
            <person name="Gadbois L."/>
            <person name="Gearin G."/>
            <person name="Gearin C.R."/>
            <person name="Giannoukos G."/>
            <person name="Goode T."/>
            <person name="Graham J."/>
            <person name="Grandbois E."/>
            <person name="Grewal S."/>
            <person name="Gyaltsen K."/>
            <person name="Hafez N."/>
            <person name="Hagos B."/>
            <person name="Hall J."/>
            <person name="Henson C."/>
            <person name="Hollinger A."/>
            <person name="Honan T."/>
            <person name="Huard M.D."/>
            <person name="Hughes L."/>
            <person name="Hurhula B."/>
            <person name="Husby M.E."/>
            <person name="Kamat A."/>
            <person name="Kanga B."/>
            <person name="Kashin S."/>
            <person name="Khazanovich D."/>
            <person name="Kisner P."/>
            <person name="Lance K."/>
            <person name="Lara M."/>
            <person name="Lee W."/>
            <person name="Lennon N."/>
            <person name="Letendre F."/>
            <person name="LeVine R."/>
            <person name="Lipovsky A."/>
            <person name="Liu X."/>
            <person name="Liu J."/>
            <person name="Liu S."/>
            <person name="Lokyitsang T."/>
            <person name="Lokyitsang Y."/>
            <person name="Lubonja R."/>
            <person name="Lui A."/>
            <person name="MacDonald P."/>
            <person name="Magnisalis V."/>
            <person name="Maru K."/>
            <person name="Matthews C."/>
            <person name="McCusker W."/>
            <person name="McDonough S."/>
            <person name="Mehta T."/>
            <person name="Meldrim J."/>
            <person name="Meneus L."/>
            <person name="Mihai O."/>
            <person name="Mihalev A."/>
            <person name="Mihova T."/>
            <person name="Mittelman R."/>
            <person name="Mlenga V."/>
            <person name="Montmayeur A."/>
            <person name="Mulrain L."/>
            <person name="Navidi A."/>
            <person name="Naylor J."/>
            <person name="Negash T."/>
            <person name="Nguyen T."/>
            <person name="Nguyen N."/>
            <person name="Nicol R."/>
            <person name="Norbu C."/>
            <person name="Norbu N."/>
            <person name="Novod N."/>
            <person name="O'Neill B."/>
            <person name="Osman S."/>
            <person name="Markiewicz E."/>
            <person name="Oyono O.L."/>
            <person name="Patti C."/>
            <person name="Phunkhang P."/>
            <person name="Pierre F."/>
            <person name="Priest M."/>
            <person name="Raghuraman S."/>
            <person name="Rege F."/>
            <person name="Reyes R."/>
            <person name="Rise C."/>
            <person name="Rogov P."/>
            <person name="Ross K."/>
            <person name="Ryan E."/>
            <person name="Settipalli S."/>
            <person name="Shea T."/>
            <person name="Sherpa N."/>
            <person name="Shi L."/>
            <person name="Shih D."/>
            <person name="Sparrow T."/>
            <person name="Spaulding J."/>
            <person name="Stalker J."/>
            <person name="Stange-Thomann N."/>
            <person name="Stavropoulos S."/>
            <person name="Stone C."/>
            <person name="Strader C."/>
            <person name="Tesfaye S."/>
            <person name="Thomson T."/>
            <person name="Thoulutsang Y."/>
            <person name="Thoulutsang D."/>
            <person name="Topham K."/>
            <person name="Topping I."/>
            <person name="Tsamla T."/>
            <person name="Vassiliev H."/>
            <person name="Vo A."/>
            <person name="Wangchuk T."/>
            <person name="Wangdi T."/>
            <person name="Weiand M."/>
            <person name="Wilkinson J."/>
            <person name="Wilson A."/>
            <person name="Yadav S."/>
            <person name="Young G."/>
            <person name="Yu Q."/>
            <person name="Zembek L."/>
            <person name="Zhong D."/>
            <person name="Zimmer A."/>
            <person name="Zwirko Z."/>
            <person name="Jaffe D.B."/>
            <person name="Alvarez P."/>
            <person name="Brockman W."/>
            <person name="Butler J."/>
            <person name="Chin C."/>
            <person name="Gnerre S."/>
            <person name="Grabherr M."/>
            <person name="Kleber M."/>
            <person name="Mauceli E."/>
            <person name="MacCallum I."/>
        </authorList>
    </citation>
    <scope>NUCLEOTIDE SEQUENCE [LARGE SCALE GENOMIC DNA]</scope>
    <source>
        <strain evidence="3">Tucson 15287-2541.00</strain>
    </source>
</reference>
<dbReference type="InterPro" id="IPR036249">
    <property type="entry name" value="Thioredoxin-like_sf"/>
</dbReference>
<dbReference type="InterPro" id="IPR052792">
    <property type="entry name" value="Thioredoxin_dom-contain_11"/>
</dbReference>
<keyword evidence="1" id="KW-0732">Signal</keyword>
<dbReference type="FunCoup" id="B4J372">
    <property type="interactions" value="543"/>
</dbReference>
<keyword evidence="3" id="KW-1185">Reference proteome</keyword>
<name>B4J372_DROGR</name>
<sequence>MTLLYYIWIGIGLLPFTQAAISECPTRSVPQVRAEVGSSGEMSLMFYYVSWSSDARQARLVYDGVAHYYKDYASFGAIDCWHMQCNCSRTHRQLPGMAANGGYPDKWPTLMVNYGRHVRLQYQGAWHFEDLTRFLNNLIQPIDRVHSTVELGALWKISDAVVLALLDSADSLAYRRFVATALHWLEYDPERNVRYAVTFGKSAKQMLKVKQLTLPQLVVIDNRHGLHSYNITNANGWQPMEILHWVRPKVNPLQAAGYGTPVKIAIKARHMPVLALGIRLHQQSLVVGDELARKENVDCEQYWLRELQESSKLRKWSLLQMPRELYGGEQLGKHSYRGLQLNATTLANYYNINAYLNYLWSQHTHVNHLETEARQLLALHTRNRCLAHTHAQQGTPALKIGIAKLVSKYGQLLWQHSTEHLSQNRSLAVVLFDATKYRDFLQQLGIDQQYQQQRKRDTSAVQVFIVDAAAESLHVMPQHQPFSYLALKEFIKQFYARQLPRLQRNSVLVPVVPSRQTSYVHTYNRQLLLEALQRPNATNVVLIHRPDCALSAVMSLELMQVAALLRSPELNFIRFDSQANDLPWELTMPETPALFVFPQSRPIESALFPIDARADTANIMSFILAQLEPEQQLRLVLASCRRRMRHARSCLDFAGKLVLQHVSQYLKYWEIFVKERDLILSHLRQFNEMHIAIESSIKL</sequence>